<evidence type="ECO:0000313" key="3">
    <source>
        <dbReference type="Proteomes" id="UP001465976"/>
    </source>
</evidence>
<gene>
    <name evidence="2" type="ORF">V5O48_006674</name>
</gene>
<evidence type="ECO:0000256" key="1">
    <source>
        <dbReference type="SAM" id="MobiDB-lite"/>
    </source>
</evidence>
<sequence length="95" mass="10255">MGRSAKLHKRVSKKTKAPGSSTASTPKMSSSQGQAPQVQHAKKKANLKEKSKATSQQSNRSEGEHVLGDVDYVSLMMGGRRKAKEEAAKLTAMEE</sequence>
<dbReference type="EMBL" id="JBAHYK010000318">
    <property type="protein sequence ID" value="KAL0575297.1"/>
    <property type="molecule type" value="Genomic_DNA"/>
</dbReference>
<feature type="compositionally biased region" description="Basic residues" evidence="1">
    <location>
        <begin position="1"/>
        <end position="16"/>
    </location>
</feature>
<evidence type="ECO:0000313" key="2">
    <source>
        <dbReference type="EMBL" id="KAL0575297.1"/>
    </source>
</evidence>
<feature type="compositionally biased region" description="Low complexity" evidence="1">
    <location>
        <begin position="20"/>
        <end position="31"/>
    </location>
</feature>
<keyword evidence="3" id="KW-1185">Reference proteome</keyword>
<dbReference type="Proteomes" id="UP001465976">
    <property type="component" value="Unassembled WGS sequence"/>
</dbReference>
<proteinExistence type="predicted"/>
<comment type="caution">
    <text evidence="2">The sequence shown here is derived from an EMBL/GenBank/DDBJ whole genome shotgun (WGS) entry which is preliminary data.</text>
</comment>
<name>A0ABR3FJ95_9AGAR</name>
<organism evidence="2 3">
    <name type="scientific">Marasmius crinis-equi</name>
    <dbReference type="NCBI Taxonomy" id="585013"/>
    <lineage>
        <taxon>Eukaryota</taxon>
        <taxon>Fungi</taxon>
        <taxon>Dikarya</taxon>
        <taxon>Basidiomycota</taxon>
        <taxon>Agaricomycotina</taxon>
        <taxon>Agaricomycetes</taxon>
        <taxon>Agaricomycetidae</taxon>
        <taxon>Agaricales</taxon>
        <taxon>Marasmiineae</taxon>
        <taxon>Marasmiaceae</taxon>
        <taxon>Marasmius</taxon>
    </lineage>
</organism>
<protein>
    <submittedName>
        <fullName evidence="2">Uncharacterized protein</fullName>
    </submittedName>
</protein>
<reference evidence="2 3" key="1">
    <citation type="submission" date="2024-02" db="EMBL/GenBank/DDBJ databases">
        <title>A draft genome for the cacao thread blight pathogen Marasmius crinis-equi.</title>
        <authorList>
            <person name="Cohen S.P."/>
            <person name="Baruah I.K."/>
            <person name="Amoako-Attah I."/>
            <person name="Bukari Y."/>
            <person name="Meinhardt L.W."/>
            <person name="Bailey B.A."/>
        </authorList>
    </citation>
    <scope>NUCLEOTIDE SEQUENCE [LARGE SCALE GENOMIC DNA]</scope>
    <source>
        <strain evidence="2 3">GH-76</strain>
    </source>
</reference>
<feature type="region of interest" description="Disordered" evidence="1">
    <location>
        <begin position="1"/>
        <end position="70"/>
    </location>
</feature>
<accession>A0ABR3FJ95</accession>